<dbReference type="HAMAP" id="MF_01161">
    <property type="entry name" value="tRNA_Ile_lys_synt"/>
    <property type="match status" value="1"/>
</dbReference>
<feature type="binding site" evidence="6">
    <location>
        <begin position="42"/>
        <end position="47"/>
    </location>
    <ligand>
        <name>ATP</name>
        <dbReference type="ChEBI" id="CHEBI:30616"/>
    </ligand>
</feature>
<dbReference type="InterPro" id="IPR012795">
    <property type="entry name" value="tRNA_Ile_lys_synt_N"/>
</dbReference>
<evidence type="ECO:0000256" key="5">
    <source>
        <dbReference type="ARBA" id="ARBA00048539"/>
    </source>
</evidence>
<dbReference type="EMBL" id="VUMH01000017">
    <property type="protein sequence ID" value="MSS28935.1"/>
    <property type="molecule type" value="Genomic_DNA"/>
</dbReference>
<dbReference type="EC" id="6.3.4.19" evidence="6"/>
<accession>A0A6L5XPD0</accession>
<evidence type="ECO:0000313" key="9">
    <source>
        <dbReference type="Proteomes" id="UP000477488"/>
    </source>
</evidence>
<comment type="subcellular location">
    <subcellularLocation>
        <location evidence="6">Cytoplasm</location>
    </subcellularLocation>
</comment>
<keyword evidence="1 6" id="KW-0436">Ligase</keyword>
<proteinExistence type="inferred from homology"/>
<dbReference type="GO" id="GO:0006400">
    <property type="term" value="P:tRNA modification"/>
    <property type="evidence" value="ECO:0007669"/>
    <property type="project" value="UniProtKB-UniRule"/>
</dbReference>
<dbReference type="AlphaFoldDB" id="A0A6L5XPD0"/>
<evidence type="ECO:0000313" key="8">
    <source>
        <dbReference type="EMBL" id="MSS28935.1"/>
    </source>
</evidence>
<keyword evidence="9" id="KW-1185">Reference proteome</keyword>
<dbReference type="CDD" id="cd01992">
    <property type="entry name" value="TilS_N"/>
    <property type="match status" value="1"/>
</dbReference>
<dbReference type="NCBIfam" id="TIGR02432">
    <property type="entry name" value="lysidine_TilS_N"/>
    <property type="match status" value="1"/>
</dbReference>
<gene>
    <name evidence="6 8" type="primary">tilS</name>
    <name evidence="8" type="ORF">FYJ44_13045</name>
</gene>
<dbReference type="GO" id="GO:0005737">
    <property type="term" value="C:cytoplasm"/>
    <property type="evidence" value="ECO:0007669"/>
    <property type="project" value="UniProtKB-SubCell"/>
</dbReference>
<dbReference type="InterPro" id="IPR014729">
    <property type="entry name" value="Rossmann-like_a/b/a_fold"/>
</dbReference>
<evidence type="ECO:0000256" key="2">
    <source>
        <dbReference type="ARBA" id="ARBA00022694"/>
    </source>
</evidence>
<keyword evidence="3 6" id="KW-0547">Nucleotide-binding</keyword>
<dbReference type="Gene3D" id="3.40.50.620">
    <property type="entry name" value="HUPs"/>
    <property type="match status" value="1"/>
</dbReference>
<organism evidence="8 9">
    <name type="scientific">Desulfovibrio porci</name>
    <dbReference type="NCBI Taxonomy" id="2605782"/>
    <lineage>
        <taxon>Bacteria</taxon>
        <taxon>Pseudomonadati</taxon>
        <taxon>Thermodesulfobacteriota</taxon>
        <taxon>Desulfovibrionia</taxon>
        <taxon>Desulfovibrionales</taxon>
        <taxon>Desulfovibrionaceae</taxon>
        <taxon>Desulfovibrio</taxon>
    </lineage>
</organism>
<dbReference type="GO" id="GO:0032267">
    <property type="term" value="F:tRNA(Ile)-lysidine synthase activity"/>
    <property type="evidence" value="ECO:0007669"/>
    <property type="project" value="UniProtKB-EC"/>
</dbReference>
<evidence type="ECO:0000256" key="1">
    <source>
        <dbReference type="ARBA" id="ARBA00022598"/>
    </source>
</evidence>
<comment type="catalytic activity">
    <reaction evidence="5 6">
        <text>cytidine(34) in tRNA(Ile2) + L-lysine + ATP = lysidine(34) in tRNA(Ile2) + AMP + diphosphate + H(+)</text>
        <dbReference type="Rhea" id="RHEA:43744"/>
        <dbReference type="Rhea" id="RHEA-COMP:10625"/>
        <dbReference type="Rhea" id="RHEA-COMP:10670"/>
        <dbReference type="ChEBI" id="CHEBI:15378"/>
        <dbReference type="ChEBI" id="CHEBI:30616"/>
        <dbReference type="ChEBI" id="CHEBI:32551"/>
        <dbReference type="ChEBI" id="CHEBI:33019"/>
        <dbReference type="ChEBI" id="CHEBI:82748"/>
        <dbReference type="ChEBI" id="CHEBI:83665"/>
        <dbReference type="ChEBI" id="CHEBI:456215"/>
        <dbReference type="EC" id="6.3.4.19"/>
    </reaction>
</comment>
<keyword evidence="4 6" id="KW-0067">ATP-binding</keyword>
<comment type="similarity">
    <text evidence="6">Belongs to the tRNA(Ile)-lysidine synthase family.</text>
</comment>
<dbReference type="Pfam" id="PF01171">
    <property type="entry name" value="ATP_bind_3"/>
    <property type="match status" value="1"/>
</dbReference>
<dbReference type="GO" id="GO:0005524">
    <property type="term" value="F:ATP binding"/>
    <property type="evidence" value="ECO:0007669"/>
    <property type="project" value="UniProtKB-UniRule"/>
</dbReference>
<dbReference type="PANTHER" id="PTHR43033:SF1">
    <property type="entry name" value="TRNA(ILE)-LYSIDINE SYNTHASE-RELATED"/>
    <property type="match status" value="1"/>
</dbReference>
<feature type="domain" description="tRNA(Ile)-lysidine/2-thiocytidine synthase N-terminal" evidence="7">
    <location>
        <begin position="37"/>
        <end position="217"/>
    </location>
</feature>
<evidence type="ECO:0000256" key="4">
    <source>
        <dbReference type="ARBA" id="ARBA00022840"/>
    </source>
</evidence>
<sequence>MNSLPDLRSLSPVSARMCLAVERFCLHRLALPHGMRLVLALSGGADSTALACILHILSPRLELELFALTLDHGLRPEAEADARWTQAFCAWLGIPCARRRVDVTGLAAAKGWGLEEAGRHTRYALLEEERRAQKANFVVLGHHAGDLSEDVLLRLARGTGWPALGGMAARDDARRLLRPLLFTKPQDLRDLLTECGVSWREDASNASLNFMRNRLRHTVLPLLRRENPALDRGMAALWQLAQCDADYWETLLAEALAAHPWHEESQDGLPALLLPRELLAGLHPAARLRLYLKAVRLLVRQNTGQTGERSQARAHTLLELDAALREGRGNTRFQLPGGIEARLKSGAVRFVRTMGLEKRTVTAARGQTSGGQTP</sequence>
<comment type="domain">
    <text evidence="6">The N-terminal region contains the highly conserved SGGXDS motif, predicted to be a P-loop motif involved in ATP binding.</text>
</comment>
<evidence type="ECO:0000256" key="3">
    <source>
        <dbReference type="ARBA" id="ARBA00022741"/>
    </source>
</evidence>
<comment type="function">
    <text evidence="6">Ligates lysine onto the cytidine present at position 34 of the AUA codon-specific tRNA(Ile) that contains the anticodon CAU, in an ATP-dependent manner. Cytidine is converted to lysidine, thus changing the amino acid specificity of the tRNA from methionine to isoleucine.</text>
</comment>
<dbReference type="SUPFAM" id="SSF52402">
    <property type="entry name" value="Adenine nucleotide alpha hydrolases-like"/>
    <property type="match status" value="1"/>
</dbReference>
<name>A0A6L5XPD0_9BACT</name>
<keyword evidence="2 6" id="KW-0819">tRNA processing</keyword>
<dbReference type="RefSeq" id="WP_154512855.1">
    <property type="nucleotide sequence ID" value="NZ_VUMH01000017.1"/>
</dbReference>
<reference evidence="8 9" key="1">
    <citation type="submission" date="2019-09" db="EMBL/GenBank/DDBJ databases">
        <title>In-depth cultivation of the pig gut microbiome towards novel bacterial diversity and tailored functional studies.</title>
        <authorList>
            <person name="Wylensek D."/>
            <person name="Hitch T.C.A."/>
            <person name="Clavel T."/>
        </authorList>
    </citation>
    <scope>NUCLEOTIDE SEQUENCE [LARGE SCALE GENOMIC DNA]</scope>
    <source>
        <strain evidence="8 9">PG-178-WT-4</strain>
    </source>
</reference>
<evidence type="ECO:0000259" key="7">
    <source>
        <dbReference type="Pfam" id="PF01171"/>
    </source>
</evidence>
<keyword evidence="6" id="KW-0963">Cytoplasm</keyword>
<comment type="caution">
    <text evidence="8">The sequence shown here is derived from an EMBL/GenBank/DDBJ whole genome shotgun (WGS) entry which is preliminary data.</text>
</comment>
<dbReference type="PANTHER" id="PTHR43033">
    <property type="entry name" value="TRNA(ILE)-LYSIDINE SYNTHASE-RELATED"/>
    <property type="match status" value="1"/>
</dbReference>
<protein>
    <recommendedName>
        <fullName evidence="6">tRNA(Ile)-lysidine synthase</fullName>
        <ecNumber evidence="6">6.3.4.19</ecNumber>
    </recommendedName>
    <alternativeName>
        <fullName evidence="6">tRNA(Ile)-2-lysyl-cytidine synthase</fullName>
    </alternativeName>
    <alternativeName>
        <fullName evidence="6">tRNA(Ile)-lysidine synthetase</fullName>
    </alternativeName>
</protein>
<evidence type="ECO:0000256" key="6">
    <source>
        <dbReference type="HAMAP-Rule" id="MF_01161"/>
    </source>
</evidence>
<dbReference type="InterPro" id="IPR011063">
    <property type="entry name" value="TilS/TtcA_N"/>
</dbReference>
<dbReference type="Proteomes" id="UP000477488">
    <property type="component" value="Unassembled WGS sequence"/>
</dbReference>
<dbReference type="InterPro" id="IPR012094">
    <property type="entry name" value="tRNA_Ile_lys_synt"/>
</dbReference>